<feature type="non-terminal residue" evidence="1">
    <location>
        <position position="1"/>
    </location>
</feature>
<protein>
    <submittedName>
        <fullName evidence="1">Uncharacterized protein</fullName>
    </submittedName>
</protein>
<evidence type="ECO:0000313" key="1">
    <source>
        <dbReference type="EMBL" id="KAK3087256.1"/>
    </source>
</evidence>
<evidence type="ECO:0000313" key="2">
    <source>
        <dbReference type="Proteomes" id="UP001186944"/>
    </source>
</evidence>
<keyword evidence="2" id="KW-1185">Reference proteome</keyword>
<organism evidence="1 2">
    <name type="scientific">Pinctada imbricata</name>
    <name type="common">Atlantic pearl-oyster</name>
    <name type="synonym">Pinctada martensii</name>
    <dbReference type="NCBI Taxonomy" id="66713"/>
    <lineage>
        <taxon>Eukaryota</taxon>
        <taxon>Metazoa</taxon>
        <taxon>Spiralia</taxon>
        <taxon>Lophotrochozoa</taxon>
        <taxon>Mollusca</taxon>
        <taxon>Bivalvia</taxon>
        <taxon>Autobranchia</taxon>
        <taxon>Pteriomorphia</taxon>
        <taxon>Pterioida</taxon>
        <taxon>Pterioidea</taxon>
        <taxon>Pteriidae</taxon>
        <taxon>Pinctada</taxon>
    </lineage>
</organism>
<dbReference type="EMBL" id="VSWD01000011">
    <property type="protein sequence ID" value="KAK3087256.1"/>
    <property type="molecule type" value="Genomic_DNA"/>
</dbReference>
<gene>
    <name evidence="1" type="ORF">FSP39_003691</name>
</gene>
<proteinExistence type="predicted"/>
<sequence>IHETSLRKLRRPDVTRSETAVMSLLAVHFLTQLIPCSYNYYMDKCARFKTDVCPCGCGKPLQFGITFTGNQDLFYGSPDAVLFTNPGENLFNADGSKSSVFMTKKFDSANITLEDEDFYVNEVKKYSFDNRDTKQLLKLAISMSFCYRKKLQNRCTVMKRNEESTIIPTCGITSNTYKIAMYDSSNDILLLSGDNDLQLFDDDGAIRFSAMMNLWMIIHHPLFCSGLWKEAIDQFKGSCDIQSYLAGRDLQDIVDGSRWFFAIDSPITDGSGEFSKEVTRRPDSM</sequence>
<accession>A0AA88XKY1</accession>
<name>A0AA88XKY1_PINIB</name>
<dbReference type="Proteomes" id="UP001186944">
    <property type="component" value="Unassembled WGS sequence"/>
</dbReference>
<comment type="caution">
    <text evidence="1">The sequence shown here is derived from an EMBL/GenBank/DDBJ whole genome shotgun (WGS) entry which is preliminary data.</text>
</comment>
<dbReference type="AlphaFoldDB" id="A0AA88XKY1"/>
<reference evidence="1" key="1">
    <citation type="submission" date="2019-08" db="EMBL/GenBank/DDBJ databases">
        <title>The improved chromosome-level genome for the pearl oyster Pinctada fucata martensii using PacBio sequencing and Hi-C.</title>
        <authorList>
            <person name="Zheng Z."/>
        </authorList>
    </citation>
    <scope>NUCLEOTIDE SEQUENCE</scope>
    <source>
        <strain evidence="1">ZZ-2019</strain>
        <tissue evidence="1">Adductor muscle</tissue>
    </source>
</reference>